<dbReference type="GO" id="GO:0016407">
    <property type="term" value="F:acetyltransferase activity"/>
    <property type="evidence" value="ECO:0007669"/>
    <property type="project" value="TreeGrafter"/>
</dbReference>
<comment type="similarity">
    <text evidence="2 6">Belongs to the 2-oxoacid dehydrogenase family.</text>
</comment>
<dbReference type="InterPro" id="IPR001078">
    <property type="entry name" value="2-oxoacid_DH_actylTfrase"/>
</dbReference>
<dbReference type="InterPro" id="IPR003016">
    <property type="entry name" value="2-oxoA_DH_lipoyl-BS"/>
</dbReference>
<dbReference type="AlphaFoldDB" id="A0A5A7NRW0"/>
<sequence length="546" mass="55029">MTTVRKLFRLPDLGEGLTDSEIVAWRVAVGDSVALNQTLADVETAKAVVELPSPYAGTVAELFADPGALVEVGSPLIAFDVPDEAGEPGTAARPGSASPGSAAPDSADQGGAGQGSGSAAGTGPSGAGGTAPAGRRPTLVGYGAEPEPTGHPVRRPRRGRPAATGAAAGQPPAGQAHAGPHLQGDRGAVPGGGPEGPESEGGPGERPRSTPPVRKLAHDLGVDLSTVTGTGDHGLITRADIEAAHHAAVRGAGAGHPGPGQAAPEKPLPEQVTPGQVTPEQTLPEQPLPGQAASGQVASGQLAAAPPRTFGGRPREERIPIHGVRMRTAAAVSASAFTAPHITEFLTVDATAGMKLLGKLRQHPAFADAKPTPLALAAKAVCLALEQTPALNARWDQGAGQIVRFNYVNLGIAAATPRGLLVPNIKDAQALGLADLARSLAGLAESARAGTTTPHELTGGTFTITNVGVFGVDAGTPILNPGEAGILALGQVARRPWDHRGKVALRDVVTLSLSVDHRVVDGEEASRFLVDVGTILSDPAMLIAML</sequence>
<dbReference type="EC" id="2.3.1.-" evidence="6"/>
<feature type="domain" description="Lipoyl-binding" evidence="8">
    <location>
        <begin position="5"/>
        <end position="80"/>
    </location>
</feature>
<dbReference type="Gene3D" id="3.30.559.10">
    <property type="entry name" value="Chloramphenicol acetyltransferase-like domain"/>
    <property type="match status" value="1"/>
</dbReference>
<dbReference type="Proteomes" id="UP000325307">
    <property type="component" value="Unassembled WGS sequence"/>
</dbReference>
<dbReference type="SUPFAM" id="SSF52777">
    <property type="entry name" value="CoA-dependent acyltransferases"/>
    <property type="match status" value="1"/>
</dbReference>
<evidence type="ECO:0000256" key="2">
    <source>
        <dbReference type="ARBA" id="ARBA00007317"/>
    </source>
</evidence>
<keyword evidence="5 6" id="KW-0012">Acyltransferase</keyword>
<dbReference type="GO" id="GO:0031405">
    <property type="term" value="F:lipoic acid binding"/>
    <property type="evidence" value="ECO:0007669"/>
    <property type="project" value="TreeGrafter"/>
</dbReference>
<dbReference type="InterPro" id="IPR023213">
    <property type="entry name" value="CAT-like_dom_sf"/>
</dbReference>
<feature type="compositionally biased region" description="Gly residues" evidence="7">
    <location>
        <begin position="189"/>
        <end position="202"/>
    </location>
</feature>
<evidence type="ECO:0000259" key="9">
    <source>
        <dbReference type="PROSITE" id="PS51826"/>
    </source>
</evidence>
<feature type="region of interest" description="Disordered" evidence="7">
    <location>
        <begin position="80"/>
        <end position="213"/>
    </location>
</feature>
<dbReference type="SUPFAM" id="SSF47005">
    <property type="entry name" value="Peripheral subunit-binding domain of 2-oxo acid dehydrogenase complex"/>
    <property type="match status" value="1"/>
</dbReference>
<dbReference type="PROSITE" id="PS50968">
    <property type="entry name" value="BIOTINYL_LIPOYL"/>
    <property type="match status" value="1"/>
</dbReference>
<dbReference type="PANTHER" id="PTHR43178">
    <property type="entry name" value="DIHYDROLIPOAMIDE ACETYLTRANSFERASE COMPONENT OF PYRUVATE DEHYDROGENASE COMPLEX"/>
    <property type="match status" value="1"/>
</dbReference>
<keyword evidence="4 6" id="KW-0450">Lipoyl</keyword>
<dbReference type="InterPro" id="IPR036625">
    <property type="entry name" value="E3-bd_dom_sf"/>
</dbReference>
<feature type="compositionally biased region" description="Polar residues" evidence="7">
    <location>
        <begin position="273"/>
        <end position="284"/>
    </location>
</feature>
<dbReference type="PANTHER" id="PTHR43178:SF5">
    <property type="entry name" value="LIPOAMIDE ACYLTRANSFERASE COMPONENT OF BRANCHED-CHAIN ALPHA-KETO ACID DEHYDROGENASE COMPLEX, MITOCHONDRIAL"/>
    <property type="match status" value="1"/>
</dbReference>
<proteinExistence type="inferred from homology"/>
<comment type="caution">
    <text evidence="10">The sequence shown here is derived from an EMBL/GenBank/DDBJ whole genome shotgun (WGS) entry which is preliminary data.</text>
</comment>
<dbReference type="SUPFAM" id="SSF51230">
    <property type="entry name" value="Single hybrid motif"/>
    <property type="match status" value="1"/>
</dbReference>
<feature type="compositionally biased region" description="Low complexity" evidence="7">
    <location>
        <begin position="88"/>
        <end position="109"/>
    </location>
</feature>
<gene>
    <name evidence="10" type="ORF">NCCP1664_10550</name>
</gene>
<dbReference type="InterPro" id="IPR011053">
    <property type="entry name" value="Single_hybrid_motif"/>
</dbReference>
<dbReference type="PROSITE" id="PS00189">
    <property type="entry name" value="LIPOYL"/>
    <property type="match status" value="1"/>
</dbReference>
<evidence type="ECO:0000256" key="5">
    <source>
        <dbReference type="ARBA" id="ARBA00023315"/>
    </source>
</evidence>
<dbReference type="Gene3D" id="4.10.320.10">
    <property type="entry name" value="E3-binding domain"/>
    <property type="match status" value="1"/>
</dbReference>
<dbReference type="RefSeq" id="WP_149956198.1">
    <property type="nucleotide sequence ID" value="NZ_BKDJ01000004.1"/>
</dbReference>
<name>A0A5A7NRW0_9MICC</name>
<feature type="compositionally biased region" description="Low complexity" evidence="7">
    <location>
        <begin position="161"/>
        <end position="180"/>
    </location>
</feature>
<dbReference type="InterPro" id="IPR000089">
    <property type="entry name" value="Biotin_lipoyl"/>
</dbReference>
<feature type="compositionally biased region" description="Gly residues" evidence="7">
    <location>
        <begin position="110"/>
        <end position="131"/>
    </location>
</feature>
<feature type="domain" description="Peripheral subunit-binding (PSBD)" evidence="9">
    <location>
        <begin position="208"/>
        <end position="245"/>
    </location>
</feature>
<organism evidence="10 11">
    <name type="scientific">Zafaria cholistanensis</name>
    <dbReference type="NCBI Taxonomy" id="1682741"/>
    <lineage>
        <taxon>Bacteria</taxon>
        <taxon>Bacillati</taxon>
        <taxon>Actinomycetota</taxon>
        <taxon>Actinomycetes</taxon>
        <taxon>Micrococcales</taxon>
        <taxon>Micrococcaceae</taxon>
        <taxon>Zafaria</taxon>
    </lineage>
</organism>
<comment type="cofactor">
    <cofactor evidence="1 6">
        <name>(R)-lipoate</name>
        <dbReference type="ChEBI" id="CHEBI:83088"/>
    </cofactor>
</comment>
<evidence type="ECO:0000256" key="4">
    <source>
        <dbReference type="ARBA" id="ARBA00022823"/>
    </source>
</evidence>
<dbReference type="FunFam" id="3.30.559.10:FF:000007">
    <property type="entry name" value="Dihydrolipoamide acetyltransferase component of pyruvate dehydrogenase complex"/>
    <property type="match status" value="1"/>
</dbReference>
<protein>
    <recommendedName>
        <fullName evidence="6">Dihydrolipoamide acetyltransferase component of pyruvate dehydrogenase complex</fullName>
        <ecNumber evidence="6">2.3.1.-</ecNumber>
    </recommendedName>
</protein>
<evidence type="ECO:0000256" key="6">
    <source>
        <dbReference type="RuleBase" id="RU003423"/>
    </source>
</evidence>
<dbReference type="InterPro" id="IPR050743">
    <property type="entry name" value="2-oxoacid_DH_E2_comp"/>
</dbReference>
<evidence type="ECO:0000259" key="8">
    <source>
        <dbReference type="PROSITE" id="PS50968"/>
    </source>
</evidence>
<keyword evidence="11" id="KW-1185">Reference proteome</keyword>
<dbReference type="GO" id="GO:0005737">
    <property type="term" value="C:cytoplasm"/>
    <property type="evidence" value="ECO:0007669"/>
    <property type="project" value="TreeGrafter"/>
</dbReference>
<accession>A0A5A7NRW0</accession>
<keyword evidence="3 6" id="KW-0808">Transferase</keyword>
<evidence type="ECO:0000313" key="10">
    <source>
        <dbReference type="EMBL" id="GER22558.1"/>
    </source>
</evidence>
<reference evidence="10 11" key="1">
    <citation type="submission" date="2019-09" db="EMBL/GenBank/DDBJ databases">
        <title>Arthrobacter zafarii sp. nov., a moderately thermotolerant and halotolerant actinobacterium isolated from Cholistan desert soil of Pakistan.</title>
        <authorList>
            <person name="Amin A."/>
            <person name="Ahmed I."/>
            <person name="Khalid N."/>
            <person name="Schumann P."/>
            <person name="Busse H.J."/>
            <person name="Khan I.U."/>
            <person name="Li S."/>
            <person name="Li W.J."/>
        </authorList>
    </citation>
    <scope>NUCLEOTIDE SEQUENCE [LARGE SCALE GENOMIC DNA]</scope>
    <source>
        <strain evidence="10 11">NCCP-1664</strain>
    </source>
</reference>
<dbReference type="PROSITE" id="PS51826">
    <property type="entry name" value="PSBD"/>
    <property type="match status" value="1"/>
</dbReference>
<evidence type="ECO:0000256" key="3">
    <source>
        <dbReference type="ARBA" id="ARBA00022679"/>
    </source>
</evidence>
<evidence type="ECO:0000256" key="1">
    <source>
        <dbReference type="ARBA" id="ARBA00001938"/>
    </source>
</evidence>
<feature type="region of interest" description="Disordered" evidence="7">
    <location>
        <begin position="250"/>
        <end position="315"/>
    </location>
</feature>
<dbReference type="OrthoDB" id="9805770at2"/>
<keyword evidence="10" id="KW-0670">Pyruvate</keyword>
<dbReference type="Gene3D" id="2.40.50.100">
    <property type="match status" value="1"/>
</dbReference>
<dbReference type="Pfam" id="PF00364">
    <property type="entry name" value="Biotin_lipoyl"/>
    <property type="match status" value="1"/>
</dbReference>
<dbReference type="InterPro" id="IPR004167">
    <property type="entry name" value="PSBD"/>
</dbReference>
<dbReference type="CDD" id="cd06849">
    <property type="entry name" value="lipoyl_domain"/>
    <property type="match status" value="1"/>
</dbReference>
<dbReference type="Pfam" id="PF02817">
    <property type="entry name" value="E3_binding"/>
    <property type="match status" value="1"/>
</dbReference>
<dbReference type="EMBL" id="BKDJ01000004">
    <property type="protein sequence ID" value="GER22558.1"/>
    <property type="molecule type" value="Genomic_DNA"/>
</dbReference>
<evidence type="ECO:0000313" key="11">
    <source>
        <dbReference type="Proteomes" id="UP000325307"/>
    </source>
</evidence>
<dbReference type="Pfam" id="PF00198">
    <property type="entry name" value="2-oxoacid_dh"/>
    <property type="match status" value="1"/>
</dbReference>
<evidence type="ECO:0000256" key="7">
    <source>
        <dbReference type="SAM" id="MobiDB-lite"/>
    </source>
</evidence>